<accession>A0AAV3S7E1</accession>
<keyword evidence="1" id="KW-1133">Transmembrane helix</keyword>
<keyword evidence="1" id="KW-0812">Transmembrane</keyword>
<reference evidence="2 3" key="1">
    <citation type="journal article" date="2019" name="Int. J. Syst. Evol. Microbiol.">
        <title>The Global Catalogue of Microorganisms (GCM) 10K type strain sequencing project: providing services to taxonomists for standard genome sequencing and annotation.</title>
        <authorList>
            <consortium name="The Broad Institute Genomics Platform"/>
            <consortium name="The Broad Institute Genome Sequencing Center for Infectious Disease"/>
            <person name="Wu L."/>
            <person name="Ma J."/>
        </authorList>
    </citation>
    <scope>NUCLEOTIDE SEQUENCE [LARGE SCALE GENOMIC DNA]</scope>
    <source>
        <strain evidence="2 3">JCM 16330</strain>
    </source>
</reference>
<organism evidence="2 3">
    <name type="scientific">Halarchaeum salinum</name>
    <dbReference type="NCBI Taxonomy" id="489912"/>
    <lineage>
        <taxon>Archaea</taxon>
        <taxon>Methanobacteriati</taxon>
        <taxon>Methanobacteriota</taxon>
        <taxon>Stenosarchaea group</taxon>
        <taxon>Halobacteria</taxon>
        <taxon>Halobacteriales</taxon>
        <taxon>Halobacteriaceae</taxon>
    </lineage>
</organism>
<dbReference type="Proteomes" id="UP001500837">
    <property type="component" value="Unassembled WGS sequence"/>
</dbReference>
<keyword evidence="3" id="KW-1185">Reference proteome</keyword>
<dbReference type="RefSeq" id="WP_211313089.1">
    <property type="nucleotide sequence ID" value="NZ_BAAABL010000051.1"/>
</dbReference>
<keyword evidence="1" id="KW-0472">Membrane</keyword>
<name>A0AAV3S7E1_9EURY</name>
<evidence type="ECO:0000313" key="3">
    <source>
        <dbReference type="Proteomes" id="UP001500837"/>
    </source>
</evidence>
<evidence type="ECO:0008006" key="4">
    <source>
        <dbReference type="Google" id="ProtNLM"/>
    </source>
</evidence>
<feature type="transmembrane region" description="Helical" evidence="1">
    <location>
        <begin position="12"/>
        <end position="33"/>
    </location>
</feature>
<dbReference type="AlphaFoldDB" id="A0AAV3S7E1"/>
<protein>
    <recommendedName>
        <fullName evidence="4">YrhK domain-containing protein</fullName>
    </recommendedName>
</protein>
<comment type="caution">
    <text evidence="2">The sequence shown here is derived from an EMBL/GenBank/DDBJ whole genome shotgun (WGS) entry which is preliminary data.</text>
</comment>
<proteinExistence type="predicted"/>
<sequence length="79" mass="8651">MRETDSTEKELFLIRMALGLTMLLIGGAPAYLLPDPTAPQLLWSLYWILSGAAILFFGRIQAGIERIKRSVGRSSGGDV</sequence>
<gene>
    <name evidence="2" type="ORF">GCM10009066_17430</name>
</gene>
<evidence type="ECO:0000313" key="2">
    <source>
        <dbReference type="EMBL" id="GAA0303975.1"/>
    </source>
</evidence>
<dbReference type="EMBL" id="BAAABL010000051">
    <property type="protein sequence ID" value="GAA0303975.1"/>
    <property type="molecule type" value="Genomic_DNA"/>
</dbReference>
<feature type="transmembrane region" description="Helical" evidence="1">
    <location>
        <begin position="45"/>
        <end position="64"/>
    </location>
</feature>
<evidence type="ECO:0000256" key="1">
    <source>
        <dbReference type="SAM" id="Phobius"/>
    </source>
</evidence>